<organism evidence="1 2">
    <name type="scientific">Pristionchus mayeri</name>
    <dbReference type="NCBI Taxonomy" id="1317129"/>
    <lineage>
        <taxon>Eukaryota</taxon>
        <taxon>Metazoa</taxon>
        <taxon>Ecdysozoa</taxon>
        <taxon>Nematoda</taxon>
        <taxon>Chromadorea</taxon>
        <taxon>Rhabditida</taxon>
        <taxon>Rhabditina</taxon>
        <taxon>Diplogasteromorpha</taxon>
        <taxon>Diplogasteroidea</taxon>
        <taxon>Neodiplogasteridae</taxon>
        <taxon>Pristionchus</taxon>
    </lineage>
</organism>
<feature type="non-terminal residue" evidence="1">
    <location>
        <position position="179"/>
    </location>
</feature>
<comment type="caution">
    <text evidence="1">The sequence shown here is derived from an EMBL/GenBank/DDBJ whole genome shotgun (WGS) entry which is preliminary data.</text>
</comment>
<dbReference type="AlphaFoldDB" id="A0AAN5I352"/>
<feature type="non-terminal residue" evidence="1">
    <location>
        <position position="1"/>
    </location>
</feature>
<evidence type="ECO:0000313" key="1">
    <source>
        <dbReference type="EMBL" id="GMR49246.1"/>
    </source>
</evidence>
<dbReference type="PANTHER" id="PTHR31463:SF1">
    <property type="entry name" value="MACROPHAGE-EXPRESSED GENE 1 PROTEIN"/>
    <property type="match status" value="1"/>
</dbReference>
<dbReference type="GO" id="GO:0016020">
    <property type="term" value="C:membrane"/>
    <property type="evidence" value="ECO:0007669"/>
    <property type="project" value="UniProtKB-SubCell"/>
</dbReference>
<protein>
    <submittedName>
        <fullName evidence="1">Uncharacterized protein</fullName>
    </submittedName>
</protein>
<name>A0AAN5I352_9BILA</name>
<dbReference type="GO" id="GO:0045087">
    <property type="term" value="P:innate immune response"/>
    <property type="evidence" value="ECO:0007669"/>
    <property type="project" value="UniProtKB-KW"/>
</dbReference>
<accession>A0AAN5I352</accession>
<dbReference type="Proteomes" id="UP001328107">
    <property type="component" value="Unassembled WGS sequence"/>
</dbReference>
<proteinExistence type="predicted"/>
<dbReference type="InterPro" id="IPR039707">
    <property type="entry name" value="MPEG1"/>
</dbReference>
<gene>
    <name evidence="1" type="ORF">PMAYCL1PPCAC_19441</name>
</gene>
<sequence>FKSADVPEKEMSANLTCSVTEGWKEDNGGMKLIVNPKPGKFAIEAKCIRVCDECDYLPRLGSRNYTLDGKLTCDDVKEMLEFNGAAVYSDLVCSKERWKRPEESTILAKYSGTPIKADCVPNPCTKDGIATCIAPPNDVCEQPDITTVKYHMSCTYPKKLKYGTTPTYYSDVICKDGEW</sequence>
<keyword evidence="2" id="KW-1185">Reference proteome</keyword>
<dbReference type="PANTHER" id="PTHR31463">
    <property type="entry name" value="MACROPHAGE-EXPRESSED GENE 1 PROTEIN"/>
    <property type="match status" value="1"/>
</dbReference>
<reference evidence="2" key="1">
    <citation type="submission" date="2022-10" db="EMBL/GenBank/DDBJ databases">
        <title>Genome assembly of Pristionchus species.</title>
        <authorList>
            <person name="Yoshida K."/>
            <person name="Sommer R.J."/>
        </authorList>
    </citation>
    <scope>NUCLEOTIDE SEQUENCE [LARGE SCALE GENOMIC DNA]</scope>
    <source>
        <strain evidence="2">RS5460</strain>
    </source>
</reference>
<evidence type="ECO:0000313" key="2">
    <source>
        <dbReference type="Proteomes" id="UP001328107"/>
    </source>
</evidence>
<dbReference type="EMBL" id="BTRK01000004">
    <property type="protein sequence ID" value="GMR49246.1"/>
    <property type="molecule type" value="Genomic_DNA"/>
</dbReference>